<dbReference type="eggNOG" id="COG4206">
    <property type="taxonomic scope" value="Bacteria"/>
</dbReference>
<dbReference type="SUPFAM" id="SSF56935">
    <property type="entry name" value="Porins"/>
    <property type="match status" value="1"/>
</dbReference>
<keyword evidence="4" id="KW-1185">Reference proteome</keyword>
<dbReference type="HOGENOM" id="CLU_012729_0_1_10"/>
<dbReference type="Proteomes" id="UP000027442">
    <property type="component" value="Unassembled WGS sequence"/>
</dbReference>
<protein>
    <recommendedName>
        <fullName evidence="2">Outer membrane protein beta-barrel domain-containing protein</fullName>
    </recommendedName>
</protein>
<dbReference type="EMBL" id="JNGW01000141">
    <property type="protein sequence ID" value="KDR50728.1"/>
    <property type="molecule type" value="Genomic_DNA"/>
</dbReference>
<reference evidence="3 4" key="1">
    <citation type="submission" date="2013-08" db="EMBL/GenBank/DDBJ databases">
        <authorList>
            <person name="Weinstock G."/>
            <person name="Sodergren E."/>
            <person name="Wylie T."/>
            <person name="Fulton L."/>
            <person name="Fulton R."/>
            <person name="Fronick C."/>
            <person name="O'Laughlin M."/>
            <person name="Godfrey J."/>
            <person name="Miner T."/>
            <person name="Herter B."/>
            <person name="Appelbaum E."/>
            <person name="Cordes M."/>
            <person name="Lek S."/>
            <person name="Wollam A."/>
            <person name="Pepin K.H."/>
            <person name="Palsikar V.B."/>
            <person name="Mitreva M."/>
            <person name="Wilson R.K."/>
        </authorList>
    </citation>
    <scope>NUCLEOTIDE SEQUENCE [LARGE SCALE GENOMIC DNA]</scope>
    <source>
        <strain evidence="3 4">ATCC 15930</strain>
    </source>
</reference>
<gene>
    <name evidence="3" type="ORF">HMPREF1991_03241</name>
</gene>
<dbReference type="InterPro" id="IPR041700">
    <property type="entry name" value="OMP_b-brl_3"/>
</dbReference>
<evidence type="ECO:0000313" key="4">
    <source>
        <dbReference type="Proteomes" id="UP000027442"/>
    </source>
</evidence>
<dbReference type="Pfam" id="PF14905">
    <property type="entry name" value="OMP_b-brl_3"/>
    <property type="match status" value="1"/>
</dbReference>
<feature type="signal peptide" evidence="1">
    <location>
        <begin position="1"/>
        <end position="24"/>
    </location>
</feature>
<sequence>MRIRLLLIYIVGALLALATLPTSAATPMGPRHLANDPDTLRQGKDLGEVVVVARRKLIQMRNDTTFINVGGLHTKRGGSLEYLLRKVPGMRYDRVTGRLTYNGKPLVKINLNGSTFMGNNIARALAALPAEAVSQLKIYDLLSTLEKATGVTDGLQELTLDIQTKEEFNGALTTNVKAEHGTQSRRNDSALLNWLRSNGENLSLGLASSNLESTTAGNGNYTNSLSVDGNKHLGKRLKLNGSVSLINFHQEMQGSSYSEEYLTTGTRADASTSDMHGRNTNGSLWLSSTYELSKRSQLNVNFSTNLYGSKSENAQETQLFDKRARIDTVTLGKENAISRSHSASINASADFTHTFSEGGTALSIVARMDANNAESNSNTHSTTHYRQLKNKLGTDSLQLRDLEQLSPTQSRQTSLTALLTQPLGKKMRLQAGWGVVAAKNYRKQDTYDKAINNGQWVDSLSNESRLTSLGQELRLIFNYDGEHFSANGGVTFLPQHKRFHQRYHGEARDTTLRHADFKPMAHVRWRGKGMSVRLEYSGYTSQPSAEMLLAFRNTTDPLAVREGNPNLKPAFNSMFGLEWEHEQWGLSLSANFQTTFNDFAEEMRLDRQSGARHYRQVNINGNNSLNANLGWNKQLGLWNLGLDMSMGWRREVSLNGDEDDVAVKKSVTKVREGDLFLLCGFVPKWGDITLGTRWQPRFSHNSQTQTRVQNHDFSLSVNAMVDLPFDLELSTDASCYLHRGTMTSSDADQWLWNMSLAWSFLRAKQATLTLSWNDILNRRQSLERNASASGFSETYRPVIKSYVLLSFSYQLNFKKKEAM</sequence>
<evidence type="ECO:0000259" key="2">
    <source>
        <dbReference type="Pfam" id="PF14905"/>
    </source>
</evidence>
<evidence type="ECO:0000256" key="1">
    <source>
        <dbReference type="SAM" id="SignalP"/>
    </source>
</evidence>
<dbReference type="RefSeq" id="WP_018967591.1">
    <property type="nucleotide sequence ID" value="NZ_KB899215.1"/>
</dbReference>
<dbReference type="PATRIC" id="fig|1122985.7.peg.3357"/>
<dbReference type="AlphaFoldDB" id="A0A069QCW9"/>
<proteinExistence type="predicted"/>
<feature type="chain" id="PRO_5001665114" description="Outer membrane protein beta-barrel domain-containing protein" evidence="1">
    <location>
        <begin position="25"/>
        <end position="819"/>
    </location>
</feature>
<feature type="domain" description="Outer membrane protein beta-barrel" evidence="2">
    <location>
        <begin position="353"/>
        <end position="809"/>
    </location>
</feature>
<keyword evidence="1" id="KW-0732">Signal</keyword>
<evidence type="ECO:0000313" key="3">
    <source>
        <dbReference type="EMBL" id="KDR50728.1"/>
    </source>
</evidence>
<name>A0A069QCW9_HOYLO</name>
<organism evidence="3 4">
    <name type="scientific">Hoylesella loescheii DSM 19665 = JCM 12249 = ATCC 15930</name>
    <dbReference type="NCBI Taxonomy" id="1122985"/>
    <lineage>
        <taxon>Bacteria</taxon>
        <taxon>Pseudomonadati</taxon>
        <taxon>Bacteroidota</taxon>
        <taxon>Bacteroidia</taxon>
        <taxon>Bacteroidales</taxon>
        <taxon>Prevotellaceae</taxon>
        <taxon>Hoylesella</taxon>
    </lineage>
</organism>
<accession>A0A069QCW9</accession>
<comment type="caution">
    <text evidence="3">The sequence shown here is derived from an EMBL/GenBank/DDBJ whole genome shotgun (WGS) entry which is preliminary data.</text>
</comment>